<evidence type="ECO:0000256" key="7">
    <source>
        <dbReference type="ARBA" id="ARBA00023315"/>
    </source>
</evidence>
<dbReference type="InterPro" id="IPR003010">
    <property type="entry name" value="C-N_Hydrolase"/>
</dbReference>
<evidence type="ECO:0000256" key="8">
    <source>
        <dbReference type="HAMAP-Rule" id="MF_01148"/>
    </source>
</evidence>
<protein>
    <recommendedName>
        <fullName evidence="8">Apolipoprotein N-acyltransferase</fullName>
        <shortName evidence="8">ALP N-acyltransferase</shortName>
        <ecNumber evidence="8">2.3.1.269</ecNumber>
    </recommendedName>
</protein>
<comment type="caution">
    <text evidence="10">The sequence shown here is derived from an EMBL/GenBank/DDBJ whole genome shotgun (WGS) entry which is preliminary data.</text>
</comment>
<dbReference type="AlphaFoldDB" id="A0A9W6UZ41"/>
<keyword evidence="11" id="KW-1185">Reference proteome</keyword>
<dbReference type="Proteomes" id="UP001165124">
    <property type="component" value="Unassembled WGS sequence"/>
</dbReference>
<sequence>MAQDTLPERTAAASGTAQAARPGRLAGLRRGGRAGWPRLLLAVTGGLALWSAFPPIDLTPLAPVGVALLALALRGLPARTGAWLGFVAGAAFFVPVLEGIAKVGPDGWIVLSLIQALYWVPMGAGIALVSRLPGWPVWIAAVWVAQEALRGRVPFGGFPWARLAFSQTASPFTPWAAVGGAPLVSFLTALAGALAAYAVVAVARTPRRPRDAARPVSVALAGLVAVVGGAFLIPTPADGKPVTVAVIQGNVPRLGLDFLGQRKAVLNNHVRRTHELAARVREGRLPRPELVVWPENASDLDPFAEPDAYAAIDAAVKDIGVPVLVGALVDTPDGRQVENRGIVWDPRTGPGDYYVKRHPVPFGEYLPFRPLLTKLISRFERIPRDFAKGTRSGVMRLGPTTIGDVICFEVAYDKEVRDVSAGSLLVVQTNNATYGRTSLPPQQIAMSRLRAVEHGRTILVAATSGISAIVAPDGRMVYRSREFVPDMHVAAVPARTSRTVADRLGAAPEWALVLAAVGAVVAAAATTARGNEGN</sequence>
<dbReference type="Gene3D" id="3.60.110.10">
    <property type="entry name" value="Carbon-nitrogen hydrolase"/>
    <property type="match status" value="1"/>
</dbReference>
<dbReference type="NCBIfam" id="TIGR00546">
    <property type="entry name" value="lnt"/>
    <property type="match status" value="1"/>
</dbReference>
<proteinExistence type="inferred from homology"/>
<dbReference type="PANTHER" id="PTHR38686">
    <property type="entry name" value="APOLIPOPROTEIN N-ACYLTRANSFERASE"/>
    <property type="match status" value="1"/>
</dbReference>
<comment type="function">
    <text evidence="8">Catalyzes the phospholipid dependent N-acylation of the N-terminal cysteine of apolipoprotein, the last step in lipoprotein maturation.</text>
</comment>
<dbReference type="GO" id="GO:0005886">
    <property type="term" value="C:plasma membrane"/>
    <property type="evidence" value="ECO:0007669"/>
    <property type="project" value="UniProtKB-SubCell"/>
</dbReference>
<evidence type="ECO:0000256" key="4">
    <source>
        <dbReference type="ARBA" id="ARBA00022692"/>
    </source>
</evidence>
<dbReference type="PROSITE" id="PS50263">
    <property type="entry name" value="CN_HYDROLASE"/>
    <property type="match status" value="1"/>
</dbReference>
<comment type="catalytic activity">
    <reaction evidence="8">
        <text>N-terminal S-1,2-diacyl-sn-glyceryl-L-cysteinyl-[lipoprotein] + a glycerophospholipid = N-acyl-S-1,2-diacyl-sn-glyceryl-L-cysteinyl-[lipoprotein] + a 2-acyl-sn-glycero-3-phospholipid + H(+)</text>
        <dbReference type="Rhea" id="RHEA:48228"/>
        <dbReference type="Rhea" id="RHEA-COMP:14681"/>
        <dbReference type="Rhea" id="RHEA-COMP:14684"/>
        <dbReference type="ChEBI" id="CHEBI:15378"/>
        <dbReference type="ChEBI" id="CHEBI:136912"/>
        <dbReference type="ChEBI" id="CHEBI:140656"/>
        <dbReference type="ChEBI" id="CHEBI:140657"/>
        <dbReference type="ChEBI" id="CHEBI:140660"/>
        <dbReference type="EC" id="2.3.1.269"/>
    </reaction>
</comment>
<feature type="transmembrane region" description="Helical" evidence="8">
    <location>
        <begin position="212"/>
        <end position="233"/>
    </location>
</feature>
<keyword evidence="7 8" id="KW-0012">Acyltransferase</keyword>
<feature type="domain" description="CN hydrolase" evidence="9">
    <location>
        <begin position="242"/>
        <end position="494"/>
    </location>
</feature>
<dbReference type="PANTHER" id="PTHR38686:SF1">
    <property type="entry name" value="APOLIPOPROTEIN N-ACYLTRANSFERASE"/>
    <property type="match status" value="1"/>
</dbReference>
<name>A0A9W6UZ41_9ACTN</name>
<dbReference type="EC" id="2.3.1.269" evidence="8"/>
<feature type="transmembrane region" description="Helical" evidence="8">
    <location>
        <begin position="76"/>
        <end position="96"/>
    </location>
</feature>
<dbReference type="Pfam" id="PF20154">
    <property type="entry name" value="LNT_N"/>
    <property type="match status" value="1"/>
</dbReference>
<evidence type="ECO:0000256" key="5">
    <source>
        <dbReference type="ARBA" id="ARBA00022989"/>
    </source>
</evidence>
<feature type="transmembrane region" description="Helical" evidence="8">
    <location>
        <begin position="39"/>
        <end position="56"/>
    </location>
</feature>
<evidence type="ECO:0000256" key="6">
    <source>
        <dbReference type="ARBA" id="ARBA00023136"/>
    </source>
</evidence>
<dbReference type="EMBL" id="BSRZ01000014">
    <property type="protein sequence ID" value="GLW66365.1"/>
    <property type="molecule type" value="Genomic_DNA"/>
</dbReference>
<evidence type="ECO:0000256" key="1">
    <source>
        <dbReference type="ARBA" id="ARBA00004651"/>
    </source>
</evidence>
<dbReference type="GO" id="GO:0042158">
    <property type="term" value="P:lipoprotein biosynthetic process"/>
    <property type="evidence" value="ECO:0007669"/>
    <property type="project" value="UniProtKB-UniRule"/>
</dbReference>
<organism evidence="10 11">
    <name type="scientific">Actinomadura rubrobrunea</name>
    <dbReference type="NCBI Taxonomy" id="115335"/>
    <lineage>
        <taxon>Bacteria</taxon>
        <taxon>Bacillati</taxon>
        <taxon>Actinomycetota</taxon>
        <taxon>Actinomycetes</taxon>
        <taxon>Streptosporangiales</taxon>
        <taxon>Thermomonosporaceae</taxon>
        <taxon>Actinomadura</taxon>
    </lineage>
</organism>
<feature type="transmembrane region" description="Helical" evidence="8">
    <location>
        <begin position="108"/>
        <end position="129"/>
    </location>
</feature>
<reference evidence="10" key="1">
    <citation type="submission" date="2023-02" db="EMBL/GenBank/DDBJ databases">
        <title>Actinomadura rubrobrunea NBRC 14622.</title>
        <authorList>
            <person name="Ichikawa N."/>
            <person name="Sato H."/>
            <person name="Tonouchi N."/>
        </authorList>
    </citation>
    <scope>NUCLEOTIDE SEQUENCE</scope>
    <source>
        <strain evidence="10">NBRC 14622</strain>
    </source>
</reference>
<dbReference type="InterPro" id="IPR004563">
    <property type="entry name" value="Apolipo_AcylTrfase"/>
</dbReference>
<dbReference type="HAMAP" id="MF_01148">
    <property type="entry name" value="Lnt"/>
    <property type="match status" value="1"/>
</dbReference>
<keyword evidence="5 8" id="KW-1133">Transmembrane helix</keyword>
<dbReference type="InterPro" id="IPR045378">
    <property type="entry name" value="LNT_N"/>
</dbReference>
<dbReference type="Pfam" id="PF00795">
    <property type="entry name" value="CN_hydrolase"/>
    <property type="match status" value="1"/>
</dbReference>
<feature type="transmembrane region" description="Helical" evidence="8">
    <location>
        <begin position="175"/>
        <end position="200"/>
    </location>
</feature>
<accession>A0A9W6UZ41</accession>
<dbReference type="CDD" id="cd07571">
    <property type="entry name" value="ALP_N-acyl_transferase"/>
    <property type="match status" value="1"/>
</dbReference>
<evidence type="ECO:0000256" key="2">
    <source>
        <dbReference type="ARBA" id="ARBA00022475"/>
    </source>
</evidence>
<dbReference type="SUPFAM" id="SSF56317">
    <property type="entry name" value="Carbon-nitrogen hydrolase"/>
    <property type="match status" value="1"/>
</dbReference>
<keyword evidence="3 8" id="KW-0808">Transferase</keyword>
<dbReference type="RefSeq" id="WP_067917163.1">
    <property type="nucleotide sequence ID" value="NZ_BSRZ01000014.1"/>
</dbReference>
<gene>
    <name evidence="8 10" type="primary">lnt</name>
    <name evidence="10" type="ORF">Arub01_46090</name>
</gene>
<dbReference type="InterPro" id="IPR036526">
    <property type="entry name" value="C-N_Hydrolase_sf"/>
</dbReference>
<evidence type="ECO:0000313" key="10">
    <source>
        <dbReference type="EMBL" id="GLW66365.1"/>
    </source>
</evidence>
<evidence type="ECO:0000259" key="9">
    <source>
        <dbReference type="PROSITE" id="PS50263"/>
    </source>
</evidence>
<evidence type="ECO:0000313" key="11">
    <source>
        <dbReference type="Proteomes" id="UP001165124"/>
    </source>
</evidence>
<keyword evidence="6 8" id="KW-0472">Membrane</keyword>
<keyword evidence="2 8" id="KW-1003">Cell membrane</keyword>
<comment type="similarity">
    <text evidence="8">Belongs to the CN hydrolase family. Apolipoprotein N-acyltransferase subfamily.</text>
</comment>
<comment type="pathway">
    <text evidence="8">Protein modification; lipoprotein biosynthesis (N-acyl transfer).</text>
</comment>
<comment type="caution">
    <text evidence="8">Lacks conserved residue(s) required for the propagation of feature annotation.</text>
</comment>
<keyword evidence="4 8" id="KW-0812">Transmembrane</keyword>
<comment type="subcellular location">
    <subcellularLocation>
        <location evidence="1 8">Cell membrane</location>
        <topology evidence="1 8">Multi-pass membrane protein</topology>
    </subcellularLocation>
</comment>
<evidence type="ECO:0000256" key="3">
    <source>
        <dbReference type="ARBA" id="ARBA00022679"/>
    </source>
</evidence>
<dbReference type="GO" id="GO:0016410">
    <property type="term" value="F:N-acyltransferase activity"/>
    <property type="evidence" value="ECO:0007669"/>
    <property type="project" value="UniProtKB-UniRule"/>
</dbReference>